<feature type="compositionally biased region" description="Basic and acidic residues" evidence="1">
    <location>
        <begin position="478"/>
        <end position="488"/>
    </location>
</feature>
<evidence type="ECO:0000259" key="2">
    <source>
        <dbReference type="SMART" id="SM00731"/>
    </source>
</evidence>
<feature type="domain" description="SprT-like" evidence="2">
    <location>
        <begin position="587"/>
        <end position="758"/>
    </location>
</feature>
<evidence type="ECO:0000313" key="4">
    <source>
        <dbReference type="Proteomes" id="UP000184330"/>
    </source>
</evidence>
<feature type="compositionally biased region" description="Basic and acidic residues" evidence="1">
    <location>
        <begin position="437"/>
        <end position="454"/>
    </location>
</feature>
<reference evidence="3 4" key="1">
    <citation type="submission" date="2016-03" db="EMBL/GenBank/DDBJ databases">
        <authorList>
            <person name="Ploux O."/>
        </authorList>
    </citation>
    <scope>NUCLEOTIDE SEQUENCE [LARGE SCALE GENOMIC DNA]</scope>
    <source>
        <strain evidence="3 4">UAMH 11012</strain>
    </source>
</reference>
<feature type="region of interest" description="Disordered" evidence="1">
    <location>
        <begin position="1"/>
        <end position="344"/>
    </location>
</feature>
<dbReference type="GO" id="GO:0006950">
    <property type="term" value="P:response to stress"/>
    <property type="evidence" value="ECO:0007669"/>
    <property type="project" value="UniProtKB-ARBA"/>
</dbReference>
<feature type="compositionally biased region" description="Low complexity" evidence="1">
    <location>
        <begin position="547"/>
        <end position="558"/>
    </location>
</feature>
<dbReference type="InterPro" id="IPR035240">
    <property type="entry name" value="SprT_Zn_ribbon"/>
</dbReference>
<evidence type="ECO:0000313" key="3">
    <source>
        <dbReference type="EMBL" id="CZR57511.1"/>
    </source>
</evidence>
<dbReference type="Pfam" id="PF17283">
    <property type="entry name" value="Zn_ribbon_SprT"/>
    <property type="match status" value="1"/>
</dbReference>
<dbReference type="PANTHER" id="PTHR23099">
    <property type="entry name" value="TRANSCRIPTIONAL REGULATOR"/>
    <property type="match status" value="1"/>
</dbReference>
<dbReference type="AlphaFoldDB" id="A0A1L7WXL7"/>
<feature type="compositionally biased region" description="Basic and acidic residues" evidence="1">
    <location>
        <begin position="397"/>
        <end position="420"/>
    </location>
</feature>
<dbReference type="Pfam" id="PF10263">
    <property type="entry name" value="SprT-like"/>
    <property type="match status" value="1"/>
</dbReference>
<feature type="compositionally biased region" description="Acidic residues" evidence="1">
    <location>
        <begin position="292"/>
        <end position="306"/>
    </location>
</feature>
<evidence type="ECO:0000256" key="1">
    <source>
        <dbReference type="SAM" id="MobiDB-lite"/>
    </source>
</evidence>
<dbReference type="EMBL" id="FJOG01000010">
    <property type="protein sequence ID" value="CZR57511.1"/>
    <property type="molecule type" value="Genomic_DNA"/>
</dbReference>
<dbReference type="Proteomes" id="UP000184330">
    <property type="component" value="Unassembled WGS sequence"/>
</dbReference>
<dbReference type="OrthoDB" id="20772at2759"/>
<feature type="compositionally biased region" description="Basic and acidic residues" evidence="1">
    <location>
        <begin position="213"/>
        <end position="230"/>
    </location>
</feature>
<feature type="compositionally biased region" description="Basic residues" evidence="1">
    <location>
        <begin position="368"/>
        <end position="379"/>
    </location>
</feature>
<dbReference type="STRING" id="576137.A0A1L7WXL7"/>
<feature type="compositionally biased region" description="Basic and acidic residues" evidence="1">
    <location>
        <begin position="167"/>
        <end position="181"/>
    </location>
</feature>
<sequence>MALRVEDSDDELPELKDLVKSSRAGNGTRKEISTKPDLNVGVNSREGPVTGGMSTRPTKAALNVDSGSVTGKPRKGKSSGETHEGGIGVGKEGKEVKKKRVLNQRADNPLLRPLNARVVSSEPGERNAKPRTKTTNGSNEKVDSEGPRPLLRTTKSRSVPLDEPISEDEKAVAKSRVDSLKGKGVVKGTSEGAKLVLRAKSRSVTPLEEMDSLEEKPETRSKRKAAEPKESKRRGILLHSDSEDEPDTMPRTKAWSTTPQEEPVAQEERPGAKSRTKKGEEPIRSKNRDPEPELEIENEYNFQEEEGAPKSKARKVVESRKSKRCEPVSETEEEEEYGSDGISDFIVNDSTFLVEEDSVIEMPPHPPRSTRKLVQGRRRKEQEESDDNLDLGMKKLNIKDDAPARGSREASEEKDLKAFAEEFSDEEVPTKSVPRKLFGDVRLEPPKKVNDPSSKKNSYVSSSDVEDPFTLRYSPSESKPRKVSKETKFATPPGSSQPKSMGLKSPKKAFQRIPSTPHRQSMDTFWQQDIINDWNDEYSPKKTPGIKPKSTLPLSSKKSPVKADREAKVAKKAFSERKHEIAECFLKELDKKITSGQISKLSASTGGVKIIWSKKLNTTAGRANWKRETLRSSVKLPDGTTALPTHRHHATIELAEKVIDDEDRLLNVIAHEFCHLANFMISNIKNNPHGKEFKIWASKVSSMFAGRGIEVTTKHSYEIDYRYVWECENCGVEFKRHSRSIDPKRHQCGSCKSRLVQTKPAPRAGTGVGGEKKVSEYQVFMKEHMGRIKEENPGSPQKEIMGLVGKRYKEFKASKLGGLESKGIETVVIDEVVGGKEGSPDDKVGEVARKLNFLDLASP</sequence>
<gene>
    <name evidence="3" type="ORF">PAC_07400</name>
</gene>
<organism evidence="3 4">
    <name type="scientific">Phialocephala subalpina</name>
    <dbReference type="NCBI Taxonomy" id="576137"/>
    <lineage>
        <taxon>Eukaryota</taxon>
        <taxon>Fungi</taxon>
        <taxon>Dikarya</taxon>
        <taxon>Ascomycota</taxon>
        <taxon>Pezizomycotina</taxon>
        <taxon>Leotiomycetes</taxon>
        <taxon>Helotiales</taxon>
        <taxon>Mollisiaceae</taxon>
        <taxon>Phialocephala</taxon>
        <taxon>Phialocephala fortinii species complex</taxon>
    </lineage>
</organism>
<accession>A0A1L7WXL7</accession>
<dbReference type="InterPro" id="IPR036910">
    <property type="entry name" value="HMG_box_dom_sf"/>
</dbReference>
<feature type="region of interest" description="Disordered" evidence="1">
    <location>
        <begin position="356"/>
        <end position="521"/>
    </location>
</feature>
<proteinExistence type="predicted"/>
<dbReference type="InterPro" id="IPR006640">
    <property type="entry name" value="SprT-like_domain"/>
</dbReference>
<feature type="compositionally biased region" description="Basic and acidic residues" evidence="1">
    <location>
        <begin position="266"/>
        <end position="291"/>
    </location>
</feature>
<name>A0A1L7WXL7_9HELO</name>
<dbReference type="Gene3D" id="1.10.30.10">
    <property type="entry name" value="High mobility group box domain"/>
    <property type="match status" value="1"/>
</dbReference>
<dbReference type="SUPFAM" id="SSF47095">
    <property type="entry name" value="HMG-box"/>
    <property type="match status" value="1"/>
</dbReference>
<feature type="compositionally biased region" description="Acidic residues" evidence="1">
    <location>
        <begin position="329"/>
        <end position="338"/>
    </location>
</feature>
<feature type="compositionally biased region" description="Basic and acidic residues" evidence="1">
    <location>
        <begin position="315"/>
        <end position="327"/>
    </location>
</feature>
<dbReference type="PANTHER" id="PTHR23099:SF0">
    <property type="entry name" value="GERM CELL NUCLEAR ACIDIC PROTEIN"/>
    <property type="match status" value="1"/>
</dbReference>
<protein>
    <recommendedName>
        <fullName evidence="2">SprT-like domain-containing protein</fullName>
    </recommendedName>
</protein>
<keyword evidence="4" id="KW-1185">Reference proteome</keyword>
<dbReference type="SMART" id="SM00731">
    <property type="entry name" value="SprT"/>
    <property type="match status" value="1"/>
</dbReference>
<dbReference type="GO" id="GO:0005634">
    <property type="term" value="C:nucleus"/>
    <property type="evidence" value="ECO:0007669"/>
    <property type="project" value="TreeGrafter"/>
</dbReference>
<feature type="region of interest" description="Disordered" evidence="1">
    <location>
        <begin position="536"/>
        <end position="560"/>
    </location>
</feature>
<dbReference type="CDD" id="cd00084">
    <property type="entry name" value="HMG-box_SF"/>
    <property type="match status" value="1"/>
</dbReference>